<organism evidence="3 4">
    <name type="scientific">Phanerochaete sordida</name>
    <dbReference type="NCBI Taxonomy" id="48140"/>
    <lineage>
        <taxon>Eukaryota</taxon>
        <taxon>Fungi</taxon>
        <taxon>Dikarya</taxon>
        <taxon>Basidiomycota</taxon>
        <taxon>Agaricomycotina</taxon>
        <taxon>Agaricomycetes</taxon>
        <taxon>Polyporales</taxon>
        <taxon>Phanerochaetaceae</taxon>
        <taxon>Phanerochaete</taxon>
    </lineage>
</organism>
<dbReference type="InterPro" id="IPR045010">
    <property type="entry name" value="MDR_fam"/>
</dbReference>
<dbReference type="PANTHER" id="PTHR43205:SF7">
    <property type="entry name" value="PROSTAGLANDIN REDUCTASE 1"/>
    <property type="match status" value="1"/>
</dbReference>
<comment type="caution">
    <text evidence="3">The sequence shown here is derived from an EMBL/GenBank/DDBJ whole genome shotgun (WGS) entry which is preliminary data.</text>
</comment>
<dbReference type="InterPro" id="IPR036291">
    <property type="entry name" value="NAD(P)-bd_dom_sf"/>
</dbReference>
<keyword evidence="1" id="KW-0560">Oxidoreductase</keyword>
<dbReference type="GO" id="GO:0016628">
    <property type="term" value="F:oxidoreductase activity, acting on the CH-CH group of donors, NAD or NADP as acceptor"/>
    <property type="evidence" value="ECO:0007669"/>
    <property type="project" value="InterPro"/>
</dbReference>
<evidence type="ECO:0000313" key="3">
    <source>
        <dbReference type="EMBL" id="GJE91335.1"/>
    </source>
</evidence>
<dbReference type="SMART" id="SM00829">
    <property type="entry name" value="PKS_ER"/>
    <property type="match status" value="1"/>
</dbReference>
<dbReference type="Proteomes" id="UP000703269">
    <property type="component" value="Unassembled WGS sequence"/>
</dbReference>
<evidence type="ECO:0000256" key="1">
    <source>
        <dbReference type="ARBA" id="ARBA00023002"/>
    </source>
</evidence>
<gene>
    <name evidence="3" type="ORF">PsYK624_074840</name>
</gene>
<dbReference type="InterPro" id="IPR013149">
    <property type="entry name" value="ADH-like_C"/>
</dbReference>
<dbReference type="InterPro" id="IPR011032">
    <property type="entry name" value="GroES-like_sf"/>
</dbReference>
<dbReference type="SUPFAM" id="SSF51735">
    <property type="entry name" value="NAD(P)-binding Rossmann-fold domains"/>
    <property type="match status" value="1"/>
</dbReference>
<reference evidence="3 4" key="1">
    <citation type="submission" date="2021-08" db="EMBL/GenBank/DDBJ databases">
        <title>Draft Genome Sequence of Phanerochaete sordida strain YK-624.</title>
        <authorList>
            <person name="Mori T."/>
            <person name="Dohra H."/>
            <person name="Suzuki T."/>
            <person name="Kawagishi H."/>
            <person name="Hirai H."/>
        </authorList>
    </citation>
    <scope>NUCLEOTIDE SEQUENCE [LARGE SCALE GENOMIC DNA]</scope>
    <source>
        <strain evidence="3 4">YK-624</strain>
    </source>
</reference>
<dbReference type="AlphaFoldDB" id="A0A9P3GCG7"/>
<accession>A0A9P3GCG7</accession>
<dbReference type="FunFam" id="3.40.50.720:FF:000121">
    <property type="entry name" value="Prostaglandin reductase 2"/>
    <property type="match status" value="1"/>
</dbReference>
<dbReference type="CDD" id="cd05288">
    <property type="entry name" value="PGDH"/>
    <property type="match status" value="1"/>
</dbReference>
<dbReference type="Gene3D" id="3.90.180.10">
    <property type="entry name" value="Medium-chain alcohol dehydrogenases, catalytic domain"/>
    <property type="match status" value="1"/>
</dbReference>
<dbReference type="InterPro" id="IPR041694">
    <property type="entry name" value="ADH_N_2"/>
</dbReference>
<dbReference type="OrthoDB" id="809632at2759"/>
<evidence type="ECO:0000259" key="2">
    <source>
        <dbReference type="SMART" id="SM00829"/>
    </source>
</evidence>
<dbReference type="PANTHER" id="PTHR43205">
    <property type="entry name" value="PROSTAGLANDIN REDUCTASE"/>
    <property type="match status" value="1"/>
</dbReference>
<dbReference type="Gene3D" id="3.40.50.720">
    <property type="entry name" value="NAD(P)-binding Rossmann-like Domain"/>
    <property type="match status" value="1"/>
</dbReference>
<dbReference type="EMBL" id="BPQB01000021">
    <property type="protein sequence ID" value="GJE91335.1"/>
    <property type="molecule type" value="Genomic_DNA"/>
</dbReference>
<dbReference type="Pfam" id="PF00107">
    <property type="entry name" value="ADH_zinc_N"/>
    <property type="match status" value="1"/>
</dbReference>
<proteinExistence type="predicted"/>
<name>A0A9P3GCG7_9APHY</name>
<dbReference type="Pfam" id="PF16884">
    <property type="entry name" value="ADH_N_2"/>
    <property type="match status" value="1"/>
</dbReference>
<dbReference type="InterPro" id="IPR020843">
    <property type="entry name" value="ER"/>
</dbReference>
<protein>
    <submittedName>
        <fullName evidence="3">NADP-dependent oxidoreductase</fullName>
    </submittedName>
</protein>
<dbReference type="SUPFAM" id="SSF50129">
    <property type="entry name" value="GroES-like"/>
    <property type="match status" value="1"/>
</dbReference>
<feature type="domain" description="Enoyl reductase (ER)" evidence="2">
    <location>
        <begin position="22"/>
        <end position="337"/>
    </location>
</feature>
<sequence length="342" mass="37365">MAPVKNGRLIFNEIPEGFPEPGKTTVYDESETIDLENAPLNGGFLVKVLVLSNDPYLRFNMRDPNVESYSPAFHIGQPIVNYGVGVVLRSENKEVKAGQYVYGVFPFVQYFIRPALDDFRILENNEGLPWSVYVGVAGMPGQTAFLAWKEFARAKAGETVFVTAASGPVGSFVCQLAKADGLKIVASAGTDEKCAFVKSLGADVVFNYKTTKTEALLAREGPIDVFWDNVGGESLDAALKHAAKHARFLECGAITGYNGQAAPVHNMGNVFAKEIHLYGFLVFTLLEDHADEFYAEVPARIAKGEFKFIEDIKKGLEWAGHAIYEVQAGKNHGKSVIEVATE</sequence>
<keyword evidence="4" id="KW-1185">Reference proteome</keyword>
<evidence type="ECO:0000313" key="4">
    <source>
        <dbReference type="Proteomes" id="UP000703269"/>
    </source>
</evidence>